<proteinExistence type="predicted"/>
<evidence type="ECO:0000256" key="2">
    <source>
        <dbReference type="SAM" id="MobiDB-lite"/>
    </source>
</evidence>
<reference evidence="4 5" key="1">
    <citation type="submission" date="2020-08" db="EMBL/GenBank/DDBJ databases">
        <title>Genome public.</title>
        <authorList>
            <person name="Liu C."/>
            <person name="Sun Q."/>
        </authorList>
    </citation>
    <scope>NUCLEOTIDE SEQUENCE [LARGE SCALE GENOMIC DNA]</scope>
    <source>
        <strain evidence="4 5">BX1</strain>
    </source>
</reference>
<dbReference type="CDD" id="cd05830">
    <property type="entry name" value="Sortase_E"/>
    <property type="match status" value="1"/>
</dbReference>
<dbReference type="Gene3D" id="2.40.260.10">
    <property type="entry name" value="Sortase"/>
    <property type="match status" value="1"/>
</dbReference>
<keyword evidence="3" id="KW-0732">Signal</keyword>
<feature type="signal peptide" evidence="3">
    <location>
        <begin position="1"/>
        <end position="21"/>
    </location>
</feature>
<comment type="caution">
    <text evidence="4">The sequence shown here is derived from an EMBL/GenBank/DDBJ whole genome shotgun (WGS) entry which is preliminary data.</text>
</comment>
<gene>
    <name evidence="4" type="ORF">H8717_04370</name>
</gene>
<dbReference type="InterPro" id="IPR042003">
    <property type="entry name" value="Sortase_E"/>
</dbReference>
<feature type="compositionally biased region" description="Low complexity" evidence="2">
    <location>
        <begin position="37"/>
        <end position="62"/>
    </location>
</feature>
<sequence>MKKALSIVMFTLFLAAGSLLPGCGGQTAPGETPAAVSSQAPGSEAPSSSSGGEEASGAPSQEQPDASSGTAAEQVPGGYPVGKMFVTKERLAYNDGDLVLRVPRLNLETRVVGGFSPEVREKLRDGTMTRQERIDFFGNSEGDLLLKSGVVLLNSASLPDPVIPNPNVSISGHRDIEGCEFYDIHKLTAGDRIYLTYAGREYVYEWQSTTIHKANDWSVTYSGTESIVSLISCDPIGTNRNRIVAVGKLIGYNDLTPSSSAAPVPSDHLASA</sequence>
<accession>A0ABR7NGW9</accession>
<evidence type="ECO:0000313" key="5">
    <source>
        <dbReference type="Proteomes" id="UP000658131"/>
    </source>
</evidence>
<dbReference type="Proteomes" id="UP000658131">
    <property type="component" value="Unassembled WGS sequence"/>
</dbReference>
<evidence type="ECO:0000313" key="4">
    <source>
        <dbReference type="EMBL" id="MBC8575647.1"/>
    </source>
</evidence>
<evidence type="ECO:0000256" key="1">
    <source>
        <dbReference type="ARBA" id="ARBA00022801"/>
    </source>
</evidence>
<dbReference type="InterPro" id="IPR023365">
    <property type="entry name" value="Sortase_dom-sf"/>
</dbReference>
<dbReference type="EMBL" id="JACRTB010000006">
    <property type="protein sequence ID" value="MBC8575647.1"/>
    <property type="molecule type" value="Genomic_DNA"/>
</dbReference>
<dbReference type="RefSeq" id="WP_262399271.1">
    <property type="nucleotide sequence ID" value="NZ_JACRTB010000006.1"/>
</dbReference>
<dbReference type="InterPro" id="IPR005754">
    <property type="entry name" value="Sortase"/>
</dbReference>
<dbReference type="SUPFAM" id="SSF63817">
    <property type="entry name" value="Sortase"/>
    <property type="match status" value="1"/>
</dbReference>
<feature type="region of interest" description="Disordered" evidence="2">
    <location>
        <begin position="27"/>
        <end position="79"/>
    </location>
</feature>
<dbReference type="Pfam" id="PF04203">
    <property type="entry name" value="Sortase"/>
    <property type="match status" value="1"/>
</dbReference>
<dbReference type="NCBIfam" id="TIGR01076">
    <property type="entry name" value="sortase_fam"/>
    <property type="match status" value="1"/>
</dbReference>
<protein>
    <submittedName>
        <fullName evidence="4">Class E sortase</fullName>
    </submittedName>
</protein>
<keyword evidence="1" id="KW-0378">Hydrolase</keyword>
<keyword evidence="5" id="KW-1185">Reference proteome</keyword>
<name>A0ABR7NGW9_9FIRM</name>
<feature type="chain" id="PRO_5047287967" evidence="3">
    <location>
        <begin position="22"/>
        <end position="272"/>
    </location>
</feature>
<organism evidence="4 5">
    <name type="scientific">Yanshouia hominis</name>
    <dbReference type="NCBI Taxonomy" id="2763673"/>
    <lineage>
        <taxon>Bacteria</taxon>
        <taxon>Bacillati</taxon>
        <taxon>Bacillota</taxon>
        <taxon>Clostridia</taxon>
        <taxon>Eubacteriales</taxon>
        <taxon>Oscillospiraceae</taxon>
        <taxon>Yanshouia</taxon>
    </lineage>
</organism>
<evidence type="ECO:0000256" key="3">
    <source>
        <dbReference type="SAM" id="SignalP"/>
    </source>
</evidence>